<reference evidence="3" key="1">
    <citation type="submission" date="2021-01" db="EMBL/GenBank/DDBJ databases">
        <authorList>
            <consortium name="Genoscope - CEA"/>
            <person name="William W."/>
        </authorList>
    </citation>
    <scope>NUCLEOTIDE SEQUENCE</scope>
</reference>
<dbReference type="PROSITE" id="PS00028">
    <property type="entry name" value="ZINC_FINGER_C2H2_1"/>
    <property type="match status" value="1"/>
</dbReference>
<accession>A0A8S1QV75</accession>
<evidence type="ECO:0000259" key="2">
    <source>
        <dbReference type="PROSITE" id="PS00028"/>
    </source>
</evidence>
<dbReference type="AlphaFoldDB" id="A0A8S1QV75"/>
<dbReference type="InterPro" id="IPR013087">
    <property type="entry name" value="Znf_C2H2_type"/>
</dbReference>
<evidence type="ECO:0000313" key="4">
    <source>
        <dbReference type="Proteomes" id="UP000692954"/>
    </source>
</evidence>
<name>A0A8S1QV75_9CILI</name>
<dbReference type="OrthoDB" id="307922at2759"/>
<proteinExistence type="predicted"/>
<keyword evidence="4" id="KW-1185">Reference proteome</keyword>
<sequence>MQDRSRIIEMKQLLKLLQQINQLQIQNEESEKQNNKDSYHNDQQIINDIQIILNLEDDNNQQTEKDDKLSEKETISNKQFYQTSKQNLIELRKTDRQVIFNTNNHSYGCQICQIDYKLLKNLLNHQYRFHYKTKKTKNLIYKSIS</sequence>
<feature type="domain" description="C2H2-type" evidence="2">
    <location>
        <begin position="109"/>
        <end position="130"/>
    </location>
</feature>
<protein>
    <recommendedName>
        <fullName evidence="2">C2H2-type domain-containing protein</fullName>
    </recommendedName>
</protein>
<evidence type="ECO:0000313" key="3">
    <source>
        <dbReference type="EMBL" id="CAD8118370.1"/>
    </source>
</evidence>
<dbReference type="EMBL" id="CAJJDN010000117">
    <property type="protein sequence ID" value="CAD8118370.1"/>
    <property type="molecule type" value="Genomic_DNA"/>
</dbReference>
<dbReference type="Proteomes" id="UP000692954">
    <property type="component" value="Unassembled WGS sequence"/>
</dbReference>
<feature type="coiled-coil region" evidence="1">
    <location>
        <begin position="13"/>
        <end position="72"/>
    </location>
</feature>
<gene>
    <name evidence="3" type="ORF">PSON_ATCC_30995.1.T1170045</name>
</gene>
<keyword evidence="1" id="KW-0175">Coiled coil</keyword>
<evidence type="ECO:0000256" key="1">
    <source>
        <dbReference type="SAM" id="Coils"/>
    </source>
</evidence>
<organism evidence="3 4">
    <name type="scientific">Paramecium sonneborni</name>
    <dbReference type="NCBI Taxonomy" id="65129"/>
    <lineage>
        <taxon>Eukaryota</taxon>
        <taxon>Sar</taxon>
        <taxon>Alveolata</taxon>
        <taxon>Ciliophora</taxon>
        <taxon>Intramacronucleata</taxon>
        <taxon>Oligohymenophorea</taxon>
        <taxon>Peniculida</taxon>
        <taxon>Parameciidae</taxon>
        <taxon>Paramecium</taxon>
    </lineage>
</organism>
<comment type="caution">
    <text evidence="3">The sequence shown here is derived from an EMBL/GenBank/DDBJ whole genome shotgun (WGS) entry which is preliminary data.</text>
</comment>